<evidence type="ECO:0000256" key="1">
    <source>
        <dbReference type="SAM" id="SignalP"/>
    </source>
</evidence>
<keyword evidence="1" id="KW-0732">Signal</keyword>
<accession>A0A317XLN9</accession>
<dbReference type="Proteomes" id="UP000246740">
    <property type="component" value="Unassembled WGS sequence"/>
</dbReference>
<evidence type="ECO:0000313" key="2">
    <source>
        <dbReference type="EMBL" id="PWY99235.1"/>
    </source>
</evidence>
<evidence type="ECO:0008006" key="4">
    <source>
        <dbReference type="Google" id="ProtNLM"/>
    </source>
</evidence>
<feature type="signal peptide" evidence="1">
    <location>
        <begin position="1"/>
        <end position="24"/>
    </location>
</feature>
<dbReference type="EMBL" id="KZ819196">
    <property type="protein sequence ID" value="PWY99235.1"/>
    <property type="molecule type" value="Genomic_DNA"/>
</dbReference>
<gene>
    <name evidence="2" type="ORF">BCV70DRAFT_126685</name>
</gene>
<keyword evidence="3" id="KW-1185">Reference proteome</keyword>
<protein>
    <recommendedName>
        <fullName evidence="4">C2H2-type domain-containing protein</fullName>
    </recommendedName>
</protein>
<dbReference type="InParanoid" id="A0A317XLN9"/>
<name>A0A317XLN9_9BASI</name>
<evidence type="ECO:0000313" key="3">
    <source>
        <dbReference type="Proteomes" id="UP000246740"/>
    </source>
</evidence>
<organism evidence="2 3">
    <name type="scientific">Testicularia cyperi</name>
    <dbReference type="NCBI Taxonomy" id="1882483"/>
    <lineage>
        <taxon>Eukaryota</taxon>
        <taxon>Fungi</taxon>
        <taxon>Dikarya</taxon>
        <taxon>Basidiomycota</taxon>
        <taxon>Ustilaginomycotina</taxon>
        <taxon>Ustilaginomycetes</taxon>
        <taxon>Ustilaginales</taxon>
        <taxon>Anthracoideaceae</taxon>
        <taxon>Testicularia</taxon>
    </lineage>
</organism>
<dbReference type="AlphaFoldDB" id="A0A317XLN9"/>
<proteinExistence type="predicted"/>
<reference evidence="2 3" key="1">
    <citation type="journal article" date="2018" name="Mol. Biol. Evol.">
        <title>Broad Genomic Sampling Reveals a Smut Pathogenic Ancestry of the Fungal Clade Ustilaginomycotina.</title>
        <authorList>
            <person name="Kijpornyongpan T."/>
            <person name="Mondo S.J."/>
            <person name="Barry K."/>
            <person name="Sandor L."/>
            <person name="Lee J."/>
            <person name="Lipzen A."/>
            <person name="Pangilinan J."/>
            <person name="LaButti K."/>
            <person name="Hainaut M."/>
            <person name="Henrissat B."/>
            <person name="Grigoriev I.V."/>
            <person name="Spatafora J.W."/>
            <person name="Aime M.C."/>
        </authorList>
    </citation>
    <scope>NUCLEOTIDE SEQUENCE [LARGE SCALE GENOMIC DNA]</scope>
    <source>
        <strain evidence="2 3">MCA 3645</strain>
    </source>
</reference>
<sequence>MMVRCLFWLFFLSFLMLRVRRGSRQQPVEDGLAAKENVHEPAAVLYCTVVYCRCVDPMQHIPRTTCLFSLSLSLSFSPLDCTALLSGPCWCVCVYKCAQLLYATDPTHTHTHTQIPTRL</sequence>
<feature type="chain" id="PRO_5016467576" description="C2H2-type domain-containing protein" evidence="1">
    <location>
        <begin position="25"/>
        <end position="119"/>
    </location>
</feature>